<keyword evidence="1" id="KW-0479">Metal-binding</keyword>
<dbReference type="Pfam" id="PF00168">
    <property type="entry name" value="C2"/>
    <property type="match status" value="2"/>
</dbReference>
<protein>
    <submittedName>
        <fullName evidence="4">Uncharacterized protein</fullName>
    </submittedName>
</protein>
<sequence length="268" mass="30099">KGKPEPPGACWTCGKKNHFRRDCNSSSSKKISDEKKDTMDLTEEVSSDEALLLSCDDVNESWIVDSGASFHVIANVLEVDVLVKDKYLLKGDFVGKVSFDLNEVPQRIPPYSPLVPQWYWLSDRNAGISGDGVASIRSKVYLSPKLSYLRVNVIESQDLHLSESRERGRFLEVYVKAFLGSNALRAKVSLSRNVNPLWNEDLMFVTAEPFEEHLILIVEDRIAANKDEVLGKCVISLQAIQKGLDNKAVNTKCSYCRRRKEGEGEVCE</sequence>
<dbReference type="GO" id="GO:0003676">
    <property type="term" value="F:nucleic acid binding"/>
    <property type="evidence" value="ECO:0007669"/>
    <property type="project" value="InterPro"/>
</dbReference>
<evidence type="ECO:0000313" key="4">
    <source>
        <dbReference type="EMBL" id="KAF6142660.1"/>
    </source>
</evidence>
<dbReference type="InterPro" id="IPR035892">
    <property type="entry name" value="C2_domain_sf"/>
</dbReference>
<feature type="domain" description="C2" evidence="2">
    <location>
        <begin position="130"/>
        <end position="251"/>
    </location>
</feature>
<organism evidence="4 5">
    <name type="scientific">Kingdonia uniflora</name>
    <dbReference type="NCBI Taxonomy" id="39325"/>
    <lineage>
        <taxon>Eukaryota</taxon>
        <taxon>Viridiplantae</taxon>
        <taxon>Streptophyta</taxon>
        <taxon>Embryophyta</taxon>
        <taxon>Tracheophyta</taxon>
        <taxon>Spermatophyta</taxon>
        <taxon>Magnoliopsida</taxon>
        <taxon>Ranunculales</taxon>
        <taxon>Circaeasteraceae</taxon>
        <taxon>Kingdonia</taxon>
    </lineage>
</organism>
<name>A0A7J7LJG2_9MAGN</name>
<dbReference type="EMBL" id="JACGCM010002249">
    <property type="protein sequence ID" value="KAF6142660.1"/>
    <property type="molecule type" value="Genomic_DNA"/>
</dbReference>
<evidence type="ECO:0000259" key="2">
    <source>
        <dbReference type="PROSITE" id="PS50004"/>
    </source>
</evidence>
<dbReference type="InterPro" id="IPR000008">
    <property type="entry name" value="C2_dom"/>
</dbReference>
<keyword evidence="1" id="KW-0862">Zinc</keyword>
<dbReference type="OrthoDB" id="1252372at2759"/>
<dbReference type="PANTHER" id="PTHR31425">
    <property type="entry name" value="PHOSPHORIBOSYLANTHRANILATE TRANSFERASE ISOFORM 1"/>
    <property type="match status" value="1"/>
</dbReference>
<dbReference type="SUPFAM" id="SSF49562">
    <property type="entry name" value="C2 domain (Calcium/lipid-binding domain, CaLB)"/>
    <property type="match status" value="2"/>
</dbReference>
<dbReference type="Gene3D" id="2.60.40.150">
    <property type="entry name" value="C2 domain"/>
    <property type="match status" value="1"/>
</dbReference>
<reference evidence="4 5" key="1">
    <citation type="journal article" date="2020" name="IScience">
        <title>Genome Sequencing of the Endangered Kingdonia uniflora (Circaeasteraceae, Ranunculales) Reveals Potential Mechanisms of Evolutionary Specialization.</title>
        <authorList>
            <person name="Sun Y."/>
            <person name="Deng T."/>
            <person name="Zhang A."/>
            <person name="Moore M.J."/>
            <person name="Landis J.B."/>
            <person name="Lin N."/>
            <person name="Zhang H."/>
            <person name="Zhang X."/>
            <person name="Huang J."/>
            <person name="Zhang X."/>
            <person name="Sun H."/>
            <person name="Wang H."/>
        </authorList>
    </citation>
    <scope>NUCLEOTIDE SEQUENCE [LARGE SCALE GENOMIC DNA]</scope>
    <source>
        <strain evidence="4">TB1705</strain>
        <tissue evidence="4">Leaf</tissue>
    </source>
</reference>
<evidence type="ECO:0000313" key="5">
    <source>
        <dbReference type="Proteomes" id="UP000541444"/>
    </source>
</evidence>
<keyword evidence="1" id="KW-0863">Zinc-finger</keyword>
<gene>
    <name evidence="4" type="ORF">GIB67_015146</name>
</gene>
<comment type="caution">
    <text evidence="4">The sequence shown here is derived from an EMBL/GenBank/DDBJ whole genome shotgun (WGS) entry which is preliminary data.</text>
</comment>
<dbReference type="PROSITE" id="PS50158">
    <property type="entry name" value="ZF_CCHC"/>
    <property type="match status" value="1"/>
</dbReference>
<keyword evidence="5" id="KW-1185">Reference proteome</keyword>
<dbReference type="PROSITE" id="PS50004">
    <property type="entry name" value="C2"/>
    <property type="match status" value="1"/>
</dbReference>
<dbReference type="InterPro" id="IPR047259">
    <property type="entry name" value="QUIRKY-like"/>
</dbReference>
<accession>A0A7J7LJG2</accession>
<dbReference type="GO" id="GO:0008270">
    <property type="term" value="F:zinc ion binding"/>
    <property type="evidence" value="ECO:0007669"/>
    <property type="project" value="UniProtKB-KW"/>
</dbReference>
<evidence type="ECO:0000259" key="3">
    <source>
        <dbReference type="PROSITE" id="PS50158"/>
    </source>
</evidence>
<feature type="domain" description="CCHC-type" evidence="3">
    <location>
        <begin position="10"/>
        <end position="23"/>
    </location>
</feature>
<feature type="non-terminal residue" evidence="4">
    <location>
        <position position="1"/>
    </location>
</feature>
<dbReference type="Proteomes" id="UP000541444">
    <property type="component" value="Unassembled WGS sequence"/>
</dbReference>
<dbReference type="PANTHER" id="PTHR31425:SF50">
    <property type="entry name" value="FT-INTERACTING PROTEIN 3-RELATED"/>
    <property type="match status" value="1"/>
</dbReference>
<dbReference type="InterPro" id="IPR001878">
    <property type="entry name" value="Znf_CCHC"/>
</dbReference>
<dbReference type="AlphaFoldDB" id="A0A7J7LJG2"/>
<dbReference type="SMART" id="SM00239">
    <property type="entry name" value="C2"/>
    <property type="match status" value="1"/>
</dbReference>
<proteinExistence type="predicted"/>
<evidence type="ECO:0000256" key="1">
    <source>
        <dbReference type="PROSITE-ProRule" id="PRU00047"/>
    </source>
</evidence>